<reference evidence="2" key="1">
    <citation type="submission" date="2016-06" db="EMBL/GenBank/DDBJ databases">
        <title>Parallel loss of symbiosis genes in relatives of nitrogen-fixing non-legume Parasponia.</title>
        <authorList>
            <person name="Van Velzen R."/>
            <person name="Holmer R."/>
            <person name="Bu F."/>
            <person name="Rutten L."/>
            <person name="Van Zeijl A."/>
            <person name="Liu W."/>
            <person name="Santuari L."/>
            <person name="Cao Q."/>
            <person name="Sharma T."/>
            <person name="Shen D."/>
            <person name="Roswanjaya Y."/>
            <person name="Wardhani T."/>
            <person name="Kalhor M.S."/>
            <person name="Jansen J."/>
            <person name="Van den Hoogen J."/>
            <person name="Gungor B."/>
            <person name="Hartog M."/>
            <person name="Hontelez J."/>
            <person name="Verver J."/>
            <person name="Yang W.-C."/>
            <person name="Schijlen E."/>
            <person name="Repin R."/>
            <person name="Schilthuizen M."/>
            <person name="Schranz E."/>
            <person name="Heidstra R."/>
            <person name="Miyata K."/>
            <person name="Fedorova E."/>
            <person name="Kohlen W."/>
            <person name="Bisseling T."/>
            <person name="Smit S."/>
            <person name="Geurts R."/>
        </authorList>
    </citation>
    <scope>NUCLEOTIDE SEQUENCE [LARGE SCALE GENOMIC DNA]</scope>
    <source>
        <strain evidence="2">cv. WU1-14</strain>
    </source>
</reference>
<keyword evidence="2" id="KW-1185">Reference proteome</keyword>
<sequence>MGQEQQLSSRVHFAKSPCFNSAPGAGRPAPFHPNSPLPPSVSAVSFLKLFVVRDFDDNQVSSLGDLQNK</sequence>
<dbReference type="AlphaFoldDB" id="A0A2P5B925"/>
<dbReference type="EMBL" id="JXTB01000334">
    <property type="protein sequence ID" value="PON45298.1"/>
    <property type="molecule type" value="Genomic_DNA"/>
</dbReference>
<gene>
    <name evidence="1" type="ORF">PanWU01x14_260030</name>
</gene>
<proteinExistence type="predicted"/>
<accession>A0A2P5B925</accession>
<protein>
    <submittedName>
        <fullName evidence="1">Uncharacterized protein</fullName>
    </submittedName>
</protein>
<dbReference type="OrthoDB" id="10335947at2759"/>
<dbReference type="Proteomes" id="UP000237105">
    <property type="component" value="Unassembled WGS sequence"/>
</dbReference>
<evidence type="ECO:0000313" key="1">
    <source>
        <dbReference type="EMBL" id="PON45298.1"/>
    </source>
</evidence>
<organism evidence="1 2">
    <name type="scientific">Parasponia andersonii</name>
    <name type="common">Sponia andersonii</name>
    <dbReference type="NCBI Taxonomy" id="3476"/>
    <lineage>
        <taxon>Eukaryota</taxon>
        <taxon>Viridiplantae</taxon>
        <taxon>Streptophyta</taxon>
        <taxon>Embryophyta</taxon>
        <taxon>Tracheophyta</taxon>
        <taxon>Spermatophyta</taxon>
        <taxon>Magnoliopsida</taxon>
        <taxon>eudicotyledons</taxon>
        <taxon>Gunneridae</taxon>
        <taxon>Pentapetalae</taxon>
        <taxon>rosids</taxon>
        <taxon>fabids</taxon>
        <taxon>Rosales</taxon>
        <taxon>Cannabaceae</taxon>
        <taxon>Parasponia</taxon>
    </lineage>
</organism>
<comment type="caution">
    <text evidence="1">The sequence shown here is derived from an EMBL/GenBank/DDBJ whole genome shotgun (WGS) entry which is preliminary data.</text>
</comment>
<evidence type="ECO:0000313" key="2">
    <source>
        <dbReference type="Proteomes" id="UP000237105"/>
    </source>
</evidence>
<name>A0A2P5B925_PARAD</name>